<organism evidence="4 5">
    <name type="scientific">Nocardioides ginsengisegetis</name>
    <dbReference type="NCBI Taxonomy" id="661491"/>
    <lineage>
        <taxon>Bacteria</taxon>
        <taxon>Bacillati</taxon>
        <taxon>Actinomycetota</taxon>
        <taxon>Actinomycetes</taxon>
        <taxon>Propionibacteriales</taxon>
        <taxon>Nocardioidaceae</taxon>
        <taxon>Nocardioides</taxon>
    </lineage>
</organism>
<dbReference type="InterPro" id="IPR024079">
    <property type="entry name" value="MetalloPept_cat_dom_sf"/>
</dbReference>
<dbReference type="Gene3D" id="3.40.390.10">
    <property type="entry name" value="Collagenase (Catalytic Domain)"/>
    <property type="match status" value="1"/>
</dbReference>
<evidence type="ECO:0000313" key="4">
    <source>
        <dbReference type="EMBL" id="MBA8805982.1"/>
    </source>
</evidence>
<keyword evidence="5" id="KW-1185">Reference proteome</keyword>
<name>A0A7W3J456_9ACTN</name>
<accession>A0A7W3J456</accession>
<proteinExistence type="predicted"/>
<dbReference type="InterPro" id="IPR024653">
    <property type="entry name" value="Peptidase_M10/M27/M57"/>
</dbReference>
<dbReference type="SMART" id="SM00235">
    <property type="entry name" value="ZnMc"/>
    <property type="match status" value="1"/>
</dbReference>
<dbReference type="GO" id="GO:0008237">
    <property type="term" value="F:metallopeptidase activity"/>
    <property type="evidence" value="ECO:0007669"/>
    <property type="project" value="InterPro"/>
</dbReference>
<feature type="region of interest" description="Disordered" evidence="1">
    <location>
        <begin position="42"/>
        <end position="65"/>
    </location>
</feature>
<keyword evidence="2" id="KW-0732">Signal</keyword>
<evidence type="ECO:0000256" key="1">
    <source>
        <dbReference type="SAM" id="MobiDB-lite"/>
    </source>
</evidence>
<evidence type="ECO:0000259" key="3">
    <source>
        <dbReference type="SMART" id="SM00235"/>
    </source>
</evidence>
<dbReference type="InterPro" id="IPR006026">
    <property type="entry name" value="Peptidase_Metallo"/>
</dbReference>
<dbReference type="Proteomes" id="UP000580910">
    <property type="component" value="Unassembled WGS sequence"/>
</dbReference>
<sequence>MPRPRSASLVVAVLATLAVLAVPLALSQGAATAARGAVVHTADSAGAPDPEASGDPRVAPVARPLAGDGVLPSRASIRKWPGRTIPYWVKLPDKFMWSFRAAIRAWNDTGLDMTFKQVPKSKAKLRIFVGDTGGSDGLATVGYQGSNWVHLSSGLLNAIPSASEAYVRVVAAHIITHELGHNLGLEHTDGCHLMTPILYLPDCPMMADRIGYYACRVVDAQALDRTVNLYGGTRRLAAKACPLDPAPQALPGVDFAGGLAADKPIAITWTPPSNPPPGGKVDVLIAPGATCNFPIVKDYWGEATYSDNVRILRVDPTAGVWHQTFTYVDTNCYGVQPVNQSGAGPSPVTKALTSWVQAPAPPTVEVVRRALGSPGDYFAGVTWPRDKVNLAVLSRPAGQCATTWPDGEPFAKHLVYAPAGDPVQIHTDVTDPCLSFFTVRQDGGRASKTAATWQVGEEPAPAPPVVSSVRHVVGSDRYSFTATWDYNVARLAVLVQPEGSCATTWPAGEDPLAHEPIGGEVDAPGLVRPCLSFFTFNATGGASAAVVRQVTAAPAPGAPTITSVTRAPGGPFRIHANFDATRFSLVSQVDSGCITTWSDLDPSAYVLQPAWDDPTVFEMYADPSAHPDCLSFFLVNDDGVVGPGTTWPVPAAPAPPTLSVTGLTIDSGYVQGVTNLDLDLFAIAVIEGAQGSCVSSFPAGEDPATYQASYYATGTGTQVRIDMSVTHAHPCLAFFAYNADGVVGAVTKKQL</sequence>
<evidence type="ECO:0000313" key="5">
    <source>
        <dbReference type="Proteomes" id="UP000580910"/>
    </source>
</evidence>
<dbReference type="AlphaFoldDB" id="A0A7W3J456"/>
<gene>
    <name evidence="4" type="ORF">FB382_004327</name>
</gene>
<dbReference type="GO" id="GO:0008270">
    <property type="term" value="F:zinc ion binding"/>
    <property type="evidence" value="ECO:0007669"/>
    <property type="project" value="InterPro"/>
</dbReference>
<reference evidence="4 5" key="1">
    <citation type="submission" date="2020-07" db="EMBL/GenBank/DDBJ databases">
        <title>Sequencing the genomes of 1000 actinobacteria strains.</title>
        <authorList>
            <person name="Klenk H.-P."/>
        </authorList>
    </citation>
    <scope>NUCLEOTIDE SEQUENCE [LARGE SCALE GENOMIC DNA]</scope>
    <source>
        <strain evidence="4 5">DSM 21349</strain>
    </source>
</reference>
<dbReference type="SUPFAM" id="SSF55486">
    <property type="entry name" value="Metalloproteases ('zincins'), catalytic domain"/>
    <property type="match status" value="1"/>
</dbReference>
<evidence type="ECO:0000256" key="2">
    <source>
        <dbReference type="SAM" id="SignalP"/>
    </source>
</evidence>
<feature type="domain" description="Peptidase metallopeptidase" evidence="3">
    <location>
        <begin position="76"/>
        <end position="215"/>
    </location>
</feature>
<dbReference type="EMBL" id="JACGXA010000003">
    <property type="protein sequence ID" value="MBA8805982.1"/>
    <property type="molecule type" value="Genomic_DNA"/>
</dbReference>
<feature type="chain" id="PRO_5038436299" description="Peptidase metallopeptidase domain-containing protein" evidence="2">
    <location>
        <begin position="22"/>
        <end position="751"/>
    </location>
</feature>
<protein>
    <recommendedName>
        <fullName evidence="3">Peptidase metallopeptidase domain-containing protein</fullName>
    </recommendedName>
</protein>
<feature type="signal peptide" evidence="2">
    <location>
        <begin position="1"/>
        <end position="21"/>
    </location>
</feature>
<dbReference type="GO" id="GO:0006508">
    <property type="term" value="P:proteolysis"/>
    <property type="evidence" value="ECO:0007669"/>
    <property type="project" value="InterPro"/>
</dbReference>
<comment type="caution">
    <text evidence="4">The sequence shown here is derived from an EMBL/GenBank/DDBJ whole genome shotgun (WGS) entry which is preliminary data.</text>
</comment>
<dbReference type="Pfam" id="PF12388">
    <property type="entry name" value="Peptidase_M57"/>
    <property type="match status" value="1"/>
</dbReference>
<dbReference type="RefSeq" id="WP_182541977.1">
    <property type="nucleotide sequence ID" value="NZ_JACGXA010000003.1"/>
</dbReference>